<dbReference type="SUPFAM" id="SSF52540">
    <property type="entry name" value="P-loop containing nucleoside triphosphate hydrolases"/>
    <property type="match status" value="1"/>
</dbReference>
<evidence type="ECO:0000313" key="6">
    <source>
        <dbReference type="Proteomes" id="UP000005090"/>
    </source>
</evidence>
<dbReference type="NCBIfam" id="TIGR01613">
    <property type="entry name" value="primase_Cterm"/>
    <property type="match status" value="1"/>
</dbReference>
<gene>
    <name evidence="5" type="ORF">Metal_3393</name>
</gene>
<keyword evidence="3" id="KW-0067">ATP-binding</keyword>
<dbReference type="PANTHER" id="PTHR35372:SF2">
    <property type="entry name" value="SF3 HELICASE DOMAIN-CONTAINING PROTEIN"/>
    <property type="match status" value="1"/>
</dbReference>
<keyword evidence="6" id="KW-1185">Reference proteome</keyword>
<dbReference type="AlphaFoldDB" id="H8GQR7"/>
<dbReference type="InterPro" id="IPR045455">
    <property type="entry name" value="NrS-1_pol-like_helicase"/>
</dbReference>
<dbReference type="InterPro" id="IPR027417">
    <property type="entry name" value="P-loop_NTPase"/>
</dbReference>
<dbReference type="InterPro" id="IPR014818">
    <property type="entry name" value="Phage/plasmid_primase_P4_C"/>
</dbReference>
<keyword evidence="2" id="KW-0378">Hydrolase</keyword>
<dbReference type="GO" id="GO:0016787">
    <property type="term" value="F:hydrolase activity"/>
    <property type="evidence" value="ECO:0007669"/>
    <property type="project" value="UniProtKB-KW"/>
</dbReference>
<dbReference type="EMBL" id="CM001475">
    <property type="protein sequence ID" value="EIC31052.1"/>
    <property type="molecule type" value="Genomic_DNA"/>
</dbReference>
<protein>
    <submittedName>
        <fullName evidence="5">Phage/plasmid primase, P4 family, C-terminal domain protein</fullName>
    </submittedName>
</protein>
<dbReference type="Pfam" id="PF08706">
    <property type="entry name" value="D5_N"/>
    <property type="match status" value="1"/>
</dbReference>
<dbReference type="Gene3D" id="3.40.50.300">
    <property type="entry name" value="P-loop containing nucleotide triphosphate hydrolases"/>
    <property type="match status" value="1"/>
</dbReference>
<dbReference type="SMART" id="SM00885">
    <property type="entry name" value="D5_N"/>
    <property type="match status" value="1"/>
</dbReference>
<organism evidence="5 6">
    <name type="scientific">Methylomicrobium album BG8</name>
    <dbReference type="NCBI Taxonomy" id="686340"/>
    <lineage>
        <taxon>Bacteria</taxon>
        <taxon>Pseudomonadati</taxon>
        <taxon>Pseudomonadota</taxon>
        <taxon>Gammaproteobacteria</taxon>
        <taxon>Methylococcales</taxon>
        <taxon>Methylococcaceae</taxon>
        <taxon>Methylomicrobium</taxon>
    </lineage>
</organism>
<sequence length="527" mass="57717">MSTEYVSSVEEYFDRIQGEKILQPDFNPALPALPAKSRVTEGFNLHSTCTKNGNPALNPPDLTYEENLSDGSSKTKLIIESKAAGLLAEYFGDRFAFDDTITEWYEFAGDHWRNVPKAHPEQAITQAVYAGTDPIGFKNAYLSGVLSILKKSGGLSLPQGIGGVIPFGNGLLDLSTGELLPVSPRNALTWAIPHAYVKGAECPAFIRWAGEALDGDSEMVELLRAFINACLNGRYDVQRFIYLFGVGGTGKSTFLRILKALIGQANFVTTDLKNLDGNRFETAGLHDKKLAIIGDAGRYNGSVDVLKSITGGDPVRLEKKNVQQGASFVFEGMVIIASNSHLAATDYSSGLARRELVVEFQHRFTAEEKAAFRQRGGEDAILAEIPAIINWALALSRDDVTRIFQHPPAACLASTKEALFEQNPVADWIQENLTPEPGLWVQIGKNKPDRAGGFVDADSHLYPNYLRWCGENKREAMALRRFRATMTDMLKTLGIDTVASRRGSGQGLTGVKITAFRPHADDDSEHF</sequence>
<dbReference type="InterPro" id="IPR014015">
    <property type="entry name" value="Helicase_SF3_DNA-vir"/>
</dbReference>
<dbReference type="InterPro" id="IPR051620">
    <property type="entry name" value="ORF904-like_C"/>
</dbReference>
<dbReference type="PROSITE" id="PS51206">
    <property type="entry name" value="SF3_HELICASE_1"/>
    <property type="match status" value="1"/>
</dbReference>
<proteinExistence type="predicted"/>
<evidence type="ECO:0000256" key="1">
    <source>
        <dbReference type="ARBA" id="ARBA00022741"/>
    </source>
</evidence>
<reference evidence="5 6" key="1">
    <citation type="journal article" date="2013" name="Genome Announc.">
        <title>Genome Sequence of the Obligate Gammaproteobacterial Methanotroph Methylomicrobium album Strain BG8.</title>
        <authorList>
            <person name="Kits K.D."/>
            <person name="Kalyuzhnaya M.G."/>
            <person name="Klotz M.G."/>
            <person name="Jetten M.S."/>
            <person name="Op den Camp H.J."/>
            <person name="Vuilleumier S."/>
            <person name="Bringel F."/>
            <person name="Dispirito A.A."/>
            <person name="Murrell J.C."/>
            <person name="Bruce D."/>
            <person name="Cheng J.F."/>
            <person name="Copeland A."/>
            <person name="Goodwin L."/>
            <person name="Hauser L."/>
            <person name="Lajus A."/>
            <person name="Land M.L."/>
            <person name="Lapidus A."/>
            <person name="Lucas S."/>
            <person name="Medigue C."/>
            <person name="Pitluck S."/>
            <person name="Woyke T."/>
            <person name="Zeytun A."/>
            <person name="Stein L.Y."/>
        </authorList>
    </citation>
    <scope>NUCLEOTIDE SEQUENCE [LARGE SCALE GENOMIC DNA]</scope>
    <source>
        <strain evidence="5 6">BG8</strain>
    </source>
</reference>
<dbReference type="STRING" id="686340.Metal_3393"/>
<evidence type="ECO:0000256" key="3">
    <source>
        <dbReference type="ARBA" id="ARBA00022840"/>
    </source>
</evidence>
<dbReference type="RefSeq" id="WP_005374108.1">
    <property type="nucleotide sequence ID" value="NZ_CM001475.1"/>
</dbReference>
<name>H8GQR7_METAL</name>
<dbReference type="eggNOG" id="COG3378">
    <property type="taxonomic scope" value="Bacteria"/>
</dbReference>
<feature type="domain" description="SF3 helicase" evidence="4">
    <location>
        <begin position="218"/>
        <end position="373"/>
    </location>
</feature>
<dbReference type="InterPro" id="IPR006500">
    <property type="entry name" value="Helicase_put_C_phage/plasmid"/>
</dbReference>
<evidence type="ECO:0000313" key="5">
    <source>
        <dbReference type="EMBL" id="EIC31052.1"/>
    </source>
</evidence>
<keyword evidence="1" id="KW-0547">Nucleotide-binding</keyword>
<dbReference type="Proteomes" id="UP000005090">
    <property type="component" value="Chromosome"/>
</dbReference>
<dbReference type="PANTHER" id="PTHR35372">
    <property type="entry name" value="ATP BINDING PROTEIN-RELATED"/>
    <property type="match status" value="1"/>
</dbReference>
<dbReference type="HOGENOM" id="CLU_516587_0_0_6"/>
<dbReference type="Pfam" id="PF19263">
    <property type="entry name" value="DUF5906"/>
    <property type="match status" value="1"/>
</dbReference>
<evidence type="ECO:0000256" key="2">
    <source>
        <dbReference type="ARBA" id="ARBA00022801"/>
    </source>
</evidence>
<evidence type="ECO:0000259" key="4">
    <source>
        <dbReference type="PROSITE" id="PS51206"/>
    </source>
</evidence>
<accession>H8GQR7</accession>
<dbReference type="GO" id="GO:0005524">
    <property type="term" value="F:ATP binding"/>
    <property type="evidence" value="ECO:0007669"/>
    <property type="project" value="UniProtKB-KW"/>
</dbReference>